<keyword evidence="2" id="KW-0732">Signal</keyword>
<dbReference type="RefSeq" id="WP_073076564.1">
    <property type="nucleotide sequence ID" value="NZ_FQXV01000002.1"/>
</dbReference>
<accession>A0A1M5VTW1</accession>
<feature type="domain" description="SLH" evidence="3">
    <location>
        <begin position="655"/>
        <end position="711"/>
    </location>
</feature>
<dbReference type="EMBL" id="FQXV01000002">
    <property type="protein sequence ID" value="SHH78628.1"/>
    <property type="molecule type" value="Genomic_DNA"/>
</dbReference>
<dbReference type="Proteomes" id="UP000183995">
    <property type="component" value="Unassembled WGS sequence"/>
</dbReference>
<gene>
    <name evidence="4" type="ORF">SAMN02745823_01023</name>
</gene>
<dbReference type="InterPro" id="IPR032599">
    <property type="entry name" value="YcdB/YcdC_rep_domain"/>
</dbReference>
<reference evidence="4 5" key="1">
    <citation type="submission" date="2016-11" db="EMBL/GenBank/DDBJ databases">
        <authorList>
            <person name="Jaros S."/>
            <person name="Januszkiewicz K."/>
            <person name="Wedrychowicz H."/>
        </authorList>
    </citation>
    <scope>NUCLEOTIDE SEQUENCE [LARGE SCALE GENOMIC DNA]</scope>
    <source>
        <strain evidence="4 5">DSM 10068</strain>
    </source>
</reference>
<feature type="chain" id="PRO_5012590183" evidence="2">
    <location>
        <begin position="24"/>
        <end position="711"/>
    </location>
</feature>
<protein>
    <submittedName>
        <fullName evidence="4">S-layer homology domain-containing protein</fullName>
    </submittedName>
</protein>
<keyword evidence="1" id="KW-0677">Repeat</keyword>
<dbReference type="AlphaFoldDB" id="A0A1M5VTW1"/>
<sequence length="711" mass="75493">MKKILTFVLCLALLVSTGVTALAADTSDSAVKERLTAITLKVKDTLGIDDSFTSFNGDLNETGAASLWALNWSNDKEQIYVSANENGTIVSYNDNVAGVSTPANGRIPKFPTLTIDDAKTIAGTFLGKVLDTKLSSVDLSGTSALDYSGSAVYYLNGSLKLHGVETPVSISVSVSAATRKVVSYYRGDDGRDYSGVTNPASAVDKAAAAETLKGKLNMQLVYALQGDGTRSAQLQYRPNPDGNYVVDAATGKLVDLSKLDYTSDSGSYSGSSKATADAAPAASATAISPVEQASIDKLEGVLPQSELEKIVRSYPELGLTDNFKLQTMGYYTYQDDKKVTHVTANMQFTYAPKDASVQYRIVTVDAKAGKLLSVNGNVIYYADGKAPASFNYTAAQTESTARSFAGRILPDELKETVLSGTTAQPDWNSARYYTFQRTHEGIAFPENYISVGVDANTGYVVSFSYTWYDDDVTFASSEGVISADTAAAKFSEGAGVALEYVSVPTSLQSSGLLLSYTKADTNVWGINALTGELLKATAVADTGLKYDDLTGNPYASIINKLASYGVGFAGGSFKPNAQLTQEDALSLIESTNGRKVVPLISAVDTDDIYNIAYSMGILTPAEKNPAKLISRVEFVKYLINALGYNEVANLQGIYSPGFKDDGTIPAGLAGYAAIAKGLGIIKGDQNGKFNPNDTATRTQAAIMLYNCMSRK</sequence>
<evidence type="ECO:0000256" key="1">
    <source>
        <dbReference type="ARBA" id="ARBA00022737"/>
    </source>
</evidence>
<dbReference type="InterPro" id="IPR001119">
    <property type="entry name" value="SLH_dom"/>
</dbReference>
<feature type="signal peptide" evidence="2">
    <location>
        <begin position="1"/>
        <end position="23"/>
    </location>
</feature>
<evidence type="ECO:0000313" key="4">
    <source>
        <dbReference type="EMBL" id="SHH78628.1"/>
    </source>
</evidence>
<dbReference type="Pfam" id="PF00395">
    <property type="entry name" value="SLH"/>
    <property type="match status" value="2"/>
</dbReference>
<evidence type="ECO:0000256" key="2">
    <source>
        <dbReference type="SAM" id="SignalP"/>
    </source>
</evidence>
<name>A0A1M5VTW1_9FIRM</name>
<dbReference type="PROSITE" id="PS51272">
    <property type="entry name" value="SLH"/>
    <property type="match status" value="1"/>
</dbReference>
<dbReference type="Pfam" id="PF16244">
    <property type="entry name" value="DUF4901"/>
    <property type="match status" value="1"/>
</dbReference>
<dbReference type="OrthoDB" id="2473368at2"/>
<evidence type="ECO:0000259" key="3">
    <source>
        <dbReference type="PROSITE" id="PS51272"/>
    </source>
</evidence>
<evidence type="ECO:0000313" key="5">
    <source>
        <dbReference type="Proteomes" id="UP000183995"/>
    </source>
</evidence>
<dbReference type="STRING" id="1123282.SAMN02745823_01023"/>
<keyword evidence="5" id="KW-1185">Reference proteome</keyword>
<organism evidence="4 5">
    <name type="scientific">Sporobacter termitidis DSM 10068</name>
    <dbReference type="NCBI Taxonomy" id="1123282"/>
    <lineage>
        <taxon>Bacteria</taxon>
        <taxon>Bacillati</taxon>
        <taxon>Bacillota</taxon>
        <taxon>Clostridia</taxon>
        <taxon>Eubacteriales</taxon>
        <taxon>Oscillospiraceae</taxon>
        <taxon>Sporobacter</taxon>
    </lineage>
</organism>
<proteinExistence type="predicted"/>